<dbReference type="OrthoDB" id="123520at2"/>
<feature type="transmembrane region" description="Helical" evidence="1">
    <location>
        <begin position="72"/>
        <end position="93"/>
    </location>
</feature>
<reference evidence="2 3" key="1">
    <citation type="submission" date="2019-08" db="EMBL/GenBank/DDBJ databases">
        <title>Complete genome sequence of Terriglobus albidus strain ORNL.</title>
        <authorList>
            <person name="Podar M."/>
        </authorList>
    </citation>
    <scope>NUCLEOTIDE SEQUENCE [LARGE SCALE GENOMIC DNA]</scope>
    <source>
        <strain evidence="2 3">ORNL</strain>
    </source>
</reference>
<accession>A0A5B9E756</accession>
<sequence length="99" mass="10682">MMTQAQQIPGSSHGRIFGVPFGDLGWFASLLMTLASGFLVFFAATFVGIFSLLFYGAFSHKAVDYTVAYMKIGIPAGAVALVVVGSFLGTLWVKRIIRK</sequence>
<feature type="transmembrane region" description="Helical" evidence="1">
    <location>
        <begin position="24"/>
        <end position="52"/>
    </location>
</feature>
<dbReference type="EMBL" id="CP042806">
    <property type="protein sequence ID" value="QEE26955.1"/>
    <property type="molecule type" value="Genomic_DNA"/>
</dbReference>
<keyword evidence="1" id="KW-1133">Transmembrane helix</keyword>
<organism evidence="2 3">
    <name type="scientific">Terriglobus albidus</name>
    <dbReference type="NCBI Taxonomy" id="1592106"/>
    <lineage>
        <taxon>Bacteria</taxon>
        <taxon>Pseudomonadati</taxon>
        <taxon>Acidobacteriota</taxon>
        <taxon>Terriglobia</taxon>
        <taxon>Terriglobales</taxon>
        <taxon>Acidobacteriaceae</taxon>
        <taxon>Terriglobus</taxon>
    </lineage>
</organism>
<dbReference type="KEGG" id="talb:FTW19_02400"/>
<protein>
    <submittedName>
        <fullName evidence="2">Uncharacterized protein</fullName>
    </submittedName>
</protein>
<evidence type="ECO:0000313" key="3">
    <source>
        <dbReference type="Proteomes" id="UP000321820"/>
    </source>
</evidence>
<dbReference type="Proteomes" id="UP000321820">
    <property type="component" value="Chromosome"/>
</dbReference>
<keyword evidence="1" id="KW-0472">Membrane</keyword>
<keyword evidence="1" id="KW-0812">Transmembrane</keyword>
<keyword evidence="3" id="KW-1185">Reference proteome</keyword>
<name>A0A5B9E756_9BACT</name>
<dbReference type="RefSeq" id="WP_147646151.1">
    <property type="nucleotide sequence ID" value="NZ_CP042806.1"/>
</dbReference>
<evidence type="ECO:0000313" key="2">
    <source>
        <dbReference type="EMBL" id="QEE26955.1"/>
    </source>
</evidence>
<proteinExistence type="predicted"/>
<gene>
    <name evidence="2" type="ORF">FTW19_02400</name>
</gene>
<dbReference type="AlphaFoldDB" id="A0A5B9E756"/>
<evidence type="ECO:0000256" key="1">
    <source>
        <dbReference type="SAM" id="Phobius"/>
    </source>
</evidence>